<dbReference type="AlphaFoldDB" id="A0A1W1BM36"/>
<dbReference type="PANTHER" id="PTHR36842">
    <property type="entry name" value="PROTEIN TOLB HOMOLOG"/>
    <property type="match status" value="1"/>
</dbReference>
<protein>
    <submittedName>
        <fullName evidence="1">TolB protein, periplasmic protein involved in the tonb-independent uptake of group A colicins</fullName>
    </submittedName>
</protein>
<proteinExistence type="predicted"/>
<dbReference type="PANTHER" id="PTHR36842:SF1">
    <property type="entry name" value="PROTEIN TOLB"/>
    <property type="match status" value="1"/>
</dbReference>
<name>A0A1W1BM36_9ZZZZ</name>
<dbReference type="NCBIfam" id="NF003124">
    <property type="entry name" value="PRK04043.1"/>
    <property type="match status" value="1"/>
</dbReference>
<dbReference type="SUPFAM" id="SSF69304">
    <property type="entry name" value="Tricorn protease N-terminal domain"/>
    <property type="match status" value="1"/>
</dbReference>
<organism evidence="1">
    <name type="scientific">hydrothermal vent metagenome</name>
    <dbReference type="NCBI Taxonomy" id="652676"/>
    <lineage>
        <taxon>unclassified sequences</taxon>
        <taxon>metagenomes</taxon>
        <taxon>ecological metagenomes</taxon>
    </lineage>
</organism>
<reference evidence="1" key="1">
    <citation type="submission" date="2016-10" db="EMBL/GenBank/DDBJ databases">
        <authorList>
            <person name="de Groot N.N."/>
        </authorList>
    </citation>
    <scope>NUCLEOTIDE SEQUENCE</scope>
</reference>
<dbReference type="EMBL" id="FPHG01000025">
    <property type="protein sequence ID" value="SFV54545.1"/>
    <property type="molecule type" value="Genomic_DNA"/>
</dbReference>
<sequence>MRYIIMVLMTINLFAVDATIKIKKDTEQRAKIVLVDSSSGISANISNKFFSIMQSDLKISGHFLANKKHFKESTLNSSISDNLKSKGYILKYKLSTNSGLKIDIILIRSSDGVVITKKDYAISSNNKYPFLAHKIISYINNTLQYPNIDWINRYVVFSRYTSSKKSIIVLADYTMHFKKTVIKGGLNLFPKWADREQKSFYYTSFKGIPTLYKLNIYNGQKTKITTSEGMLVCSDVKDNGSKILVTMAPDAQPDIYEMSSNGGGKRRVTKFSGIDVSGKYINNGNAITFVSNRMGYPNIFKKSINGSAVSQVVYRGRNNNGVDAYKNKIVYSSRESHKKYGQNRFNLYLTHTNDSGTRPLTSNGVNQFPRFSIDGSTILYIKQYQNKSSVGYINLTSNQNLLFPLGGKVQSIDW</sequence>
<dbReference type="InterPro" id="IPR011042">
    <property type="entry name" value="6-blade_b-propeller_TolB-like"/>
</dbReference>
<gene>
    <name evidence="1" type="ORF">MNB_SV-9-958</name>
</gene>
<evidence type="ECO:0000313" key="1">
    <source>
        <dbReference type="EMBL" id="SFV54545.1"/>
    </source>
</evidence>
<dbReference type="Gene3D" id="2.120.10.30">
    <property type="entry name" value="TolB, C-terminal domain"/>
    <property type="match status" value="1"/>
</dbReference>
<accession>A0A1W1BM36</accession>